<evidence type="ECO:0000313" key="1">
    <source>
        <dbReference type="EMBL" id="SFH58744.1"/>
    </source>
</evidence>
<keyword evidence="2" id="KW-1185">Reference proteome</keyword>
<accession>A0A1I3B8Y8</accession>
<dbReference type="Proteomes" id="UP000199518">
    <property type="component" value="Unassembled WGS sequence"/>
</dbReference>
<evidence type="ECO:0000313" key="2">
    <source>
        <dbReference type="Proteomes" id="UP000199518"/>
    </source>
</evidence>
<reference evidence="2" key="1">
    <citation type="submission" date="2016-10" db="EMBL/GenBank/DDBJ databases">
        <authorList>
            <person name="Varghese N."/>
            <person name="Submissions S."/>
        </authorList>
    </citation>
    <scope>NUCLEOTIDE SEQUENCE [LARGE SCALE GENOMIC DNA]</scope>
    <source>
        <strain evidence="2">DSM 26348</strain>
    </source>
</reference>
<dbReference type="STRING" id="1576369.SAMN05421753_101309"/>
<protein>
    <submittedName>
        <fullName evidence="1">Uncharacterized protein</fullName>
    </submittedName>
</protein>
<dbReference type="RefSeq" id="WP_092047283.1">
    <property type="nucleotide sequence ID" value="NZ_FOQD01000001.1"/>
</dbReference>
<dbReference type="AlphaFoldDB" id="A0A1I3B8Y8"/>
<gene>
    <name evidence="1" type="ORF">SAMN05421753_101309</name>
</gene>
<organism evidence="1 2">
    <name type="scientific">Planctomicrobium piriforme</name>
    <dbReference type="NCBI Taxonomy" id="1576369"/>
    <lineage>
        <taxon>Bacteria</taxon>
        <taxon>Pseudomonadati</taxon>
        <taxon>Planctomycetota</taxon>
        <taxon>Planctomycetia</taxon>
        <taxon>Planctomycetales</taxon>
        <taxon>Planctomycetaceae</taxon>
        <taxon>Planctomicrobium</taxon>
    </lineage>
</organism>
<proteinExistence type="predicted"/>
<dbReference type="EMBL" id="FOQD01000001">
    <property type="protein sequence ID" value="SFH58744.1"/>
    <property type="molecule type" value="Genomic_DNA"/>
</dbReference>
<sequence>MRFSHFILSSLFLILGIVVGRVSTRSQTVTYPVADIVTRPQLSAVGFEETQQLHDLADIFHSQFEPESWGRKKSLSELLDLTLFTSRQNWASGSIHTDAENLSLVVRNRERVHRQIQSTLTRLRSPQPKIRIEIRTLTAQSLASIDLRTPQILNHEQMKSCMSEFQRDRRSNILFAPKLIFPSGEGVQVGSGDRQIVVTGHVAHDRKSIQVKFVFSHPDISDVELVNRTQEIEVPIGMSWGAMVPALDWPREVISSSLAAEAGLNPSITKGASWTYLLITPHIEEGIQQ</sequence>
<name>A0A1I3B8Y8_9PLAN</name>